<evidence type="ECO:0000256" key="2">
    <source>
        <dbReference type="ARBA" id="ARBA00022475"/>
    </source>
</evidence>
<dbReference type="PANTHER" id="PTHR36115">
    <property type="entry name" value="PROLINE-RICH ANTIGEN HOMOLOG-RELATED"/>
    <property type="match status" value="1"/>
</dbReference>
<dbReference type="EMBL" id="QHKI01000019">
    <property type="protein sequence ID" value="RSM83597.1"/>
    <property type="molecule type" value="Genomic_DNA"/>
</dbReference>
<keyword evidence="3 6" id="KW-0812">Transmembrane</keyword>
<comment type="subcellular location">
    <subcellularLocation>
        <location evidence="1">Cell membrane</location>
        <topology evidence="1">Multi-pass membrane protein</topology>
    </subcellularLocation>
</comment>
<reference evidence="8 9" key="1">
    <citation type="submission" date="2018-05" db="EMBL/GenBank/DDBJ databases">
        <title>Evolution of GPA BGCs.</title>
        <authorList>
            <person name="Waglechner N."/>
            <person name="Wright G.D."/>
        </authorList>
    </citation>
    <scope>NUCLEOTIDE SEQUENCE [LARGE SCALE GENOMIC DNA]</scope>
    <source>
        <strain evidence="8 9">A82846</strain>
    </source>
</reference>
<evidence type="ECO:0000256" key="1">
    <source>
        <dbReference type="ARBA" id="ARBA00004651"/>
    </source>
</evidence>
<keyword evidence="5 6" id="KW-0472">Membrane</keyword>
<dbReference type="Proteomes" id="UP000287547">
    <property type="component" value="Unassembled WGS sequence"/>
</dbReference>
<name>A0A428Z7P6_KIBAR</name>
<evidence type="ECO:0000256" key="3">
    <source>
        <dbReference type="ARBA" id="ARBA00022692"/>
    </source>
</evidence>
<evidence type="ECO:0000256" key="5">
    <source>
        <dbReference type="ARBA" id="ARBA00023136"/>
    </source>
</evidence>
<protein>
    <submittedName>
        <fullName evidence="8">RDD family protein</fullName>
    </submittedName>
</protein>
<keyword evidence="4 6" id="KW-1133">Transmembrane helix</keyword>
<feature type="transmembrane region" description="Helical" evidence="6">
    <location>
        <begin position="56"/>
        <end position="78"/>
    </location>
</feature>
<comment type="caution">
    <text evidence="8">The sequence shown here is derived from an EMBL/GenBank/DDBJ whole genome shotgun (WGS) entry which is preliminary data.</text>
</comment>
<proteinExistence type="predicted"/>
<feature type="transmembrane region" description="Helical" evidence="6">
    <location>
        <begin position="32"/>
        <end position="50"/>
    </location>
</feature>
<dbReference type="OrthoDB" id="3254248at2"/>
<dbReference type="AlphaFoldDB" id="A0A428Z7P6"/>
<evidence type="ECO:0000256" key="4">
    <source>
        <dbReference type="ARBA" id="ARBA00022989"/>
    </source>
</evidence>
<organism evidence="8 9">
    <name type="scientific">Kibdelosporangium aridum</name>
    <dbReference type="NCBI Taxonomy" id="2030"/>
    <lineage>
        <taxon>Bacteria</taxon>
        <taxon>Bacillati</taxon>
        <taxon>Actinomycetota</taxon>
        <taxon>Actinomycetes</taxon>
        <taxon>Pseudonocardiales</taxon>
        <taxon>Pseudonocardiaceae</taxon>
        <taxon>Kibdelosporangium</taxon>
    </lineage>
</organism>
<gene>
    <name evidence="8" type="ORF">DMH04_23485</name>
</gene>
<sequence>MLGRHRTDVHTAEVGDGEVPLATLGGRILARLVDFAIVFLPSYVVLDWVLPEKFGTVVAIILLEMVVYDLLFTIRTGATPGKRLARIKIVRMDSGAPPGFLRALIRAALGLPASVMPALTALFDERTHRGGHDRLAGTVVIAGNASTSAIIDE</sequence>
<evidence type="ECO:0000259" key="7">
    <source>
        <dbReference type="Pfam" id="PF06271"/>
    </source>
</evidence>
<keyword evidence="2" id="KW-1003">Cell membrane</keyword>
<evidence type="ECO:0000256" key="6">
    <source>
        <dbReference type="SAM" id="Phobius"/>
    </source>
</evidence>
<feature type="domain" description="RDD" evidence="7">
    <location>
        <begin position="22"/>
        <end position="137"/>
    </location>
</feature>
<dbReference type="PANTHER" id="PTHR36115:SF4">
    <property type="entry name" value="MEMBRANE PROTEIN"/>
    <property type="match status" value="1"/>
</dbReference>
<evidence type="ECO:0000313" key="8">
    <source>
        <dbReference type="EMBL" id="RSM83597.1"/>
    </source>
</evidence>
<evidence type="ECO:0000313" key="9">
    <source>
        <dbReference type="Proteomes" id="UP000287547"/>
    </source>
</evidence>
<dbReference type="InterPro" id="IPR051791">
    <property type="entry name" value="Pra-immunoreactive"/>
</dbReference>
<accession>A0A428Z7P6</accession>
<dbReference type="InterPro" id="IPR010432">
    <property type="entry name" value="RDD"/>
</dbReference>
<dbReference type="RefSeq" id="WP_051795145.1">
    <property type="nucleotide sequence ID" value="NZ_QHKI01000019.1"/>
</dbReference>
<dbReference type="GO" id="GO:0005886">
    <property type="term" value="C:plasma membrane"/>
    <property type="evidence" value="ECO:0007669"/>
    <property type="project" value="UniProtKB-SubCell"/>
</dbReference>
<dbReference type="Pfam" id="PF06271">
    <property type="entry name" value="RDD"/>
    <property type="match status" value="1"/>
</dbReference>